<dbReference type="InterPro" id="IPR026341">
    <property type="entry name" value="T9SS_type_B"/>
</dbReference>
<dbReference type="NCBIfam" id="TIGR04131">
    <property type="entry name" value="Bac_Flav_CTERM"/>
    <property type="match status" value="1"/>
</dbReference>
<accession>A0A495DSD6</accession>
<proteinExistence type="predicted"/>
<organism evidence="2 3">
    <name type="scientific">Maribacter vaceletii</name>
    <dbReference type="NCBI Taxonomy" id="1206816"/>
    <lineage>
        <taxon>Bacteria</taxon>
        <taxon>Pseudomonadati</taxon>
        <taxon>Bacteroidota</taxon>
        <taxon>Flavobacteriia</taxon>
        <taxon>Flavobacteriales</taxon>
        <taxon>Flavobacteriaceae</taxon>
        <taxon>Maribacter</taxon>
    </lineage>
</organism>
<dbReference type="Proteomes" id="UP000269412">
    <property type="component" value="Unassembled WGS sequence"/>
</dbReference>
<evidence type="ECO:0000256" key="1">
    <source>
        <dbReference type="SAM" id="SignalP"/>
    </source>
</evidence>
<feature type="chain" id="PRO_5019727228" evidence="1">
    <location>
        <begin position="21"/>
        <end position="386"/>
    </location>
</feature>
<keyword evidence="1" id="KW-0732">Signal</keyword>
<dbReference type="EMBL" id="RBIQ01000013">
    <property type="protein sequence ID" value="RKR06954.1"/>
    <property type="molecule type" value="Genomic_DNA"/>
</dbReference>
<dbReference type="OrthoDB" id="1489185at2"/>
<dbReference type="RefSeq" id="WP_121069177.1">
    <property type="nucleotide sequence ID" value="NZ_RBIQ01000013.1"/>
</dbReference>
<comment type="caution">
    <text evidence="2">The sequence shown here is derived from an EMBL/GenBank/DDBJ whole genome shotgun (WGS) entry which is preliminary data.</text>
</comment>
<sequence length="386" mass="43271">MKKLLYIFILIFTISIQAQTALFNNGSIQIHDQGQLGFHTNFINNAPFDGNLGLAGFYGTYTITIAGAFVPQFYDTEIANEDGVLLSLNIDNTNNTNFIVGDFRTIKTQSTSYLNFLTNAAYVGSSNFSKVDGYVAITNQQNFTFPVGDSEELRPLILNSSNVNSLAKCAYFRENPDNPSSLNTQFNTQQKPVNIKSISTREFWRLEGNINSTVSISWNQNSQLDLLTDDVNSIVLVGWNKTIRQWINLKATNTAGDLTQGFVTSDTFNPDNYEIITFASVTNPDDLASNILTLENYLITPNGDGNNDTLVIPELELSPNNTIRIYDRYGLKVYEDVNYTNNFNGFSNVNSTVFGKEKGLPIGVYFYIITMQDLQMDFQGFMYLAR</sequence>
<dbReference type="Pfam" id="PF13585">
    <property type="entry name" value="CHU_C"/>
    <property type="match status" value="1"/>
</dbReference>
<evidence type="ECO:0000313" key="2">
    <source>
        <dbReference type="EMBL" id="RKR06954.1"/>
    </source>
</evidence>
<feature type="signal peptide" evidence="1">
    <location>
        <begin position="1"/>
        <end position="20"/>
    </location>
</feature>
<keyword evidence="3" id="KW-1185">Reference proteome</keyword>
<dbReference type="AlphaFoldDB" id="A0A495DSD6"/>
<evidence type="ECO:0000313" key="3">
    <source>
        <dbReference type="Proteomes" id="UP000269412"/>
    </source>
</evidence>
<gene>
    <name evidence="2" type="ORF">CLV91_3182</name>
</gene>
<name>A0A495DSD6_9FLAO</name>
<reference evidence="2 3" key="1">
    <citation type="submission" date="2018-10" db="EMBL/GenBank/DDBJ databases">
        <title>Genomic Encyclopedia of Archaeal and Bacterial Type Strains, Phase II (KMG-II): from individual species to whole genera.</title>
        <authorList>
            <person name="Goeker M."/>
        </authorList>
    </citation>
    <scope>NUCLEOTIDE SEQUENCE [LARGE SCALE GENOMIC DNA]</scope>
    <source>
        <strain evidence="2 3">DSM 25230</strain>
    </source>
</reference>
<protein>
    <submittedName>
        <fullName evidence="2">Gliding motility-associated-like protein</fullName>
    </submittedName>
</protein>